<evidence type="ECO:0000313" key="3">
    <source>
        <dbReference type="Proteomes" id="UP000784294"/>
    </source>
</evidence>
<accession>A0A448XN74</accession>
<evidence type="ECO:0000313" key="2">
    <source>
        <dbReference type="EMBL" id="VEL40643.1"/>
    </source>
</evidence>
<sequence length="92" mass="9977">MPVRRRGAVSAPPRTRRKGKVGKSLGQTQQPLQTAGTQQPLTLIREALNQTKCTSSGDGGSSGLEKYTVNRVSVIDASIKWERNSKDTLNLV</sequence>
<organism evidence="2 3">
    <name type="scientific">Protopolystoma xenopodis</name>
    <dbReference type="NCBI Taxonomy" id="117903"/>
    <lineage>
        <taxon>Eukaryota</taxon>
        <taxon>Metazoa</taxon>
        <taxon>Spiralia</taxon>
        <taxon>Lophotrochozoa</taxon>
        <taxon>Platyhelminthes</taxon>
        <taxon>Monogenea</taxon>
        <taxon>Polyopisthocotylea</taxon>
        <taxon>Polystomatidea</taxon>
        <taxon>Polystomatidae</taxon>
        <taxon>Protopolystoma</taxon>
    </lineage>
</organism>
<evidence type="ECO:0000256" key="1">
    <source>
        <dbReference type="SAM" id="MobiDB-lite"/>
    </source>
</evidence>
<dbReference type="AlphaFoldDB" id="A0A448XN74"/>
<protein>
    <submittedName>
        <fullName evidence="2">Uncharacterized protein</fullName>
    </submittedName>
</protein>
<keyword evidence="3" id="KW-1185">Reference proteome</keyword>
<feature type="region of interest" description="Disordered" evidence="1">
    <location>
        <begin position="1"/>
        <end position="39"/>
    </location>
</feature>
<reference evidence="2" key="1">
    <citation type="submission" date="2018-11" db="EMBL/GenBank/DDBJ databases">
        <authorList>
            <consortium name="Pathogen Informatics"/>
        </authorList>
    </citation>
    <scope>NUCLEOTIDE SEQUENCE</scope>
</reference>
<comment type="caution">
    <text evidence="2">The sequence shown here is derived from an EMBL/GenBank/DDBJ whole genome shotgun (WGS) entry which is preliminary data.</text>
</comment>
<name>A0A448XN74_9PLAT</name>
<feature type="compositionally biased region" description="Polar residues" evidence="1">
    <location>
        <begin position="25"/>
        <end position="39"/>
    </location>
</feature>
<gene>
    <name evidence="2" type="ORF">PXEA_LOCUS34083</name>
</gene>
<proteinExistence type="predicted"/>
<dbReference type="Proteomes" id="UP000784294">
    <property type="component" value="Unassembled WGS sequence"/>
</dbReference>
<dbReference type="EMBL" id="CAAALY010265791">
    <property type="protein sequence ID" value="VEL40643.1"/>
    <property type="molecule type" value="Genomic_DNA"/>
</dbReference>